<dbReference type="GO" id="GO:0004438">
    <property type="term" value="F:phosphatidylinositol-3-phosphate phosphatase activity"/>
    <property type="evidence" value="ECO:0007669"/>
    <property type="project" value="InterPro"/>
</dbReference>
<dbReference type="InterPro" id="IPR039803">
    <property type="entry name" value="MTMR14_PH-GRAM"/>
</dbReference>
<name>A0AAN8JH23_PATCE</name>
<proteinExistence type="predicted"/>
<dbReference type="PANTHER" id="PTHR13524:SF2">
    <property type="entry name" value="MYOTUBULARIN-RELATED PROTEIN 14"/>
    <property type="match status" value="1"/>
</dbReference>
<sequence>MNESSDGDVSKEDIHLLLEHFSKSTHKVRSGDMKGDTVMETCLMLMGKDYKYSVVQNFSGELCGQYPHKLILLEYELREGDDANISNDLQSMYDMDKLREVMKQARFARCRSRFVVPVILYEGKHICRSATLSSGPEMYGRTGFDFLFSSGETIPNGANGGDQSEQLFDRYRGHDIRLLKELSVGYICDLMVEKKKVKFGMNITSSEKVDKENRYSDFTILSVPYPGCEFFKEWKDKCFTGEAIQYDWNQGFNDALLDIPSTPLLSQLPIDWKKYRDWDLVQLTQNYLKLLLHLVTNGDKGLLVHCISGWDRTPLFVSLLRLTLWADGIIHRSLKPAEILYLTLGYDWYLFGHNLSDRLSKGEEILSFCFTFLRYIGSEEFSVIKRRRRTSTKVLNPDVINERRQAMRANSESSIPIDAVLLETDVAHSLRGSNASISSVSSAEMGPVTFTVGQDDENLISLGDEIPKPININRCRATNSPLATCSSSHNSGSSDNSFHSHGNHFSTSSSSPMAVPALHRYSDATRACSPGYGSWQIISSCGSFRGLGSTDSPHVSSEKSSSSGHSHVSFSSCQEASEINNTSLRWQKLDAVRRIFQNAYSNTITVRSNGNESGALSSLVNQFAEKVGIKSGKNSIV</sequence>
<dbReference type="CDD" id="cd13213">
    <property type="entry name" value="PH-GRAM_MTMR14"/>
    <property type="match status" value="1"/>
</dbReference>
<gene>
    <name evidence="3" type="ORF">SNE40_015090</name>
</gene>
<evidence type="ECO:0000256" key="1">
    <source>
        <dbReference type="SAM" id="MobiDB-lite"/>
    </source>
</evidence>
<dbReference type="PANTHER" id="PTHR13524">
    <property type="entry name" value="MYOTUBULARIN-RELATED"/>
    <property type="match status" value="1"/>
</dbReference>
<dbReference type="InterPro" id="IPR039802">
    <property type="entry name" value="MTMR14"/>
</dbReference>
<comment type="caution">
    <text evidence="3">The sequence shown here is derived from an EMBL/GenBank/DDBJ whole genome shotgun (WGS) entry which is preliminary data.</text>
</comment>
<dbReference type="PROSITE" id="PS50056">
    <property type="entry name" value="TYR_PHOSPHATASE_2"/>
    <property type="match status" value="1"/>
</dbReference>
<dbReference type="AlphaFoldDB" id="A0AAN8JH23"/>
<feature type="region of interest" description="Disordered" evidence="1">
    <location>
        <begin position="483"/>
        <end position="512"/>
    </location>
</feature>
<accession>A0AAN8JH23</accession>
<dbReference type="PROSITE" id="PS00383">
    <property type="entry name" value="TYR_PHOSPHATASE_1"/>
    <property type="match status" value="1"/>
</dbReference>
<protein>
    <recommendedName>
        <fullName evidence="2">Tyrosine specific protein phosphatases domain-containing protein</fullName>
    </recommendedName>
</protein>
<evidence type="ECO:0000313" key="3">
    <source>
        <dbReference type="EMBL" id="KAK6176875.1"/>
    </source>
</evidence>
<evidence type="ECO:0000313" key="4">
    <source>
        <dbReference type="Proteomes" id="UP001347796"/>
    </source>
</evidence>
<dbReference type="InterPro" id="IPR016130">
    <property type="entry name" value="Tyr_Pase_AS"/>
</dbReference>
<organism evidence="3 4">
    <name type="scientific">Patella caerulea</name>
    <name type="common">Rayed Mediterranean limpet</name>
    <dbReference type="NCBI Taxonomy" id="87958"/>
    <lineage>
        <taxon>Eukaryota</taxon>
        <taxon>Metazoa</taxon>
        <taxon>Spiralia</taxon>
        <taxon>Lophotrochozoa</taxon>
        <taxon>Mollusca</taxon>
        <taxon>Gastropoda</taxon>
        <taxon>Patellogastropoda</taxon>
        <taxon>Patelloidea</taxon>
        <taxon>Patellidae</taxon>
        <taxon>Patella</taxon>
    </lineage>
</organism>
<dbReference type="Proteomes" id="UP001347796">
    <property type="component" value="Unassembled WGS sequence"/>
</dbReference>
<dbReference type="Gene3D" id="3.90.190.10">
    <property type="entry name" value="Protein tyrosine phosphatase superfamily"/>
    <property type="match status" value="1"/>
</dbReference>
<feature type="compositionally biased region" description="Low complexity" evidence="1">
    <location>
        <begin position="486"/>
        <end position="511"/>
    </location>
</feature>
<dbReference type="InterPro" id="IPR000387">
    <property type="entry name" value="Tyr_Pase_dom"/>
</dbReference>
<evidence type="ECO:0000259" key="2">
    <source>
        <dbReference type="PROSITE" id="PS50056"/>
    </source>
</evidence>
<dbReference type="SUPFAM" id="SSF52799">
    <property type="entry name" value="(Phosphotyrosine protein) phosphatases II"/>
    <property type="match status" value="1"/>
</dbReference>
<feature type="domain" description="Tyrosine specific protein phosphatases" evidence="2">
    <location>
        <begin position="285"/>
        <end position="319"/>
    </location>
</feature>
<dbReference type="InterPro" id="IPR029021">
    <property type="entry name" value="Prot-tyrosine_phosphatase-like"/>
</dbReference>
<dbReference type="EMBL" id="JAZGQO010000010">
    <property type="protein sequence ID" value="KAK6176875.1"/>
    <property type="molecule type" value="Genomic_DNA"/>
</dbReference>
<reference evidence="3 4" key="1">
    <citation type="submission" date="2024-01" db="EMBL/GenBank/DDBJ databases">
        <title>The genome of the rayed Mediterranean limpet Patella caerulea (Linnaeus, 1758).</title>
        <authorList>
            <person name="Anh-Thu Weber A."/>
            <person name="Halstead-Nussloch G."/>
        </authorList>
    </citation>
    <scope>NUCLEOTIDE SEQUENCE [LARGE SCALE GENOMIC DNA]</scope>
    <source>
        <strain evidence="3">AATW-2023a</strain>
        <tissue evidence="3">Whole specimen</tissue>
    </source>
</reference>
<keyword evidence="4" id="KW-1185">Reference proteome</keyword>